<dbReference type="GO" id="GO:0005524">
    <property type="term" value="F:ATP binding"/>
    <property type="evidence" value="ECO:0007669"/>
    <property type="project" value="UniProtKB-KW"/>
</dbReference>
<dbReference type="AlphaFoldDB" id="A0A177EBK6"/>
<dbReference type="Gene3D" id="3.50.50.80">
    <property type="entry name" value="Ubiquitin-activating enzyme E1, inactive adenylation domain, subdomain 1"/>
    <property type="match status" value="1"/>
</dbReference>
<dbReference type="InterPro" id="IPR042302">
    <property type="entry name" value="E1_FCCH_sf"/>
</dbReference>
<dbReference type="InterPro" id="IPR018965">
    <property type="entry name" value="Ub-activating_enz_E1_C"/>
</dbReference>
<dbReference type="InterPro" id="IPR035985">
    <property type="entry name" value="Ubiquitin-activating_enz"/>
</dbReference>
<dbReference type="OrthoDB" id="10252231at2759"/>
<dbReference type="RefSeq" id="XP_067544004.1">
    <property type="nucleotide sequence ID" value="XM_067688816.1"/>
</dbReference>
<evidence type="ECO:0000256" key="5">
    <source>
        <dbReference type="ARBA" id="ARBA00022786"/>
    </source>
</evidence>
<dbReference type="InterPro" id="IPR000011">
    <property type="entry name" value="UBQ/SUMO-activ_enz_E1-like"/>
</dbReference>
<dbReference type="GO" id="GO:0031510">
    <property type="term" value="C:SUMO activating enzyme complex"/>
    <property type="evidence" value="ECO:0007669"/>
    <property type="project" value="TreeGrafter"/>
</dbReference>
<protein>
    <submittedName>
        <fullName evidence="9">Ubiquitin-activating enzyme E1</fullName>
    </submittedName>
</protein>
<dbReference type="Pfam" id="PF09358">
    <property type="entry name" value="E1_UFD"/>
    <property type="match status" value="1"/>
</dbReference>
<dbReference type="Gene3D" id="3.40.50.12550">
    <property type="entry name" value="Ubiquitin-activating enzyme E1, inactive adenylation domain, subdomain 2"/>
    <property type="match status" value="1"/>
</dbReference>
<dbReference type="PANTHER" id="PTHR10953">
    <property type="entry name" value="UBIQUITIN-ACTIVATING ENZYME E1"/>
    <property type="match status" value="1"/>
</dbReference>
<dbReference type="GO" id="GO:0005737">
    <property type="term" value="C:cytoplasm"/>
    <property type="evidence" value="ECO:0007669"/>
    <property type="project" value="TreeGrafter"/>
</dbReference>
<evidence type="ECO:0000256" key="7">
    <source>
        <dbReference type="PROSITE-ProRule" id="PRU10132"/>
    </source>
</evidence>
<comment type="pathway">
    <text evidence="1">Protein modification; protein ubiquitination.</text>
</comment>
<dbReference type="Gene3D" id="1.10.10.2660">
    <property type="entry name" value="Ubiquitin-activating enzyme E1, SCCH domain"/>
    <property type="match status" value="1"/>
</dbReference>
<dbReference type="PANTHER" id="PTHR10953:SF4">
    <property type="entry name" value="UBIQUITIN-ACTIVATING ENZYME E1 C-TERMINAL DOMAIN-CONTAINING PROTEIN"/>
    <property type="match status" value="1"/>
</dbReference>
<dbReference type="InterPro" id="IPR019572">
    <property type="entry name" value="UBA_E1_SCCH"/>
</dbReference>
<dbReference type="GO" id="GO:0019948">
    <property type="term" value="F:SUMO activating enzyme activity"/>
    <property type="evidence" value="ECO:0007669"/>
    <property type="project" value="TreeGrafter"/>
</dbReference>
<feature type="active site" description="Glycyl thioester intermediate" evidence="7">
    <location>
        <position position="561"/>
    </location>
</feature>
<comment type="similarity">
    <text evidence="2">Belongs to the ubiquitin-activating E1 family.</text>
</comment>
<comment type="caution">
    <text evidence="9">The sequence shown here is derived from an EMBL/GenBank/DDBJ whole genome shotgun (WGS) entry which is preliminary data.</text>
</comment>
<feature type="domain" description="Ubiquitin-activating enzyme E1 C-terminal" evidence="8">
    <location>
        <begin position="816"/>
        <end position="941"/>
    </location>
</feature>
<dbReference type="GO" id="GO:0016567">
    <property type="term" value="P:protein ubiquitination"/>
    <property type="evidence" value="ECO:0007669"/>
    <property type="project" value="UniProtKB-UniPathway"/>
</dbReference>
<dbReference type="Gene3D" id="3.40.50.720">
    <property type="entry name" value="NAD(P)-binding Rossmann-like Domain"/>
    <property type="match status" value="1"/>
</dbReference>
<dbReference type="UniPathway" id="UPA00143"/>
<dbReference type="PRINTS" id="PR01849">
    <property type="entry name" value="UBIQUITINACT"/>
</dbReference>
<keyword evidence="6" id="KW-0067">ATP-binding</keyword>
<name>A0A177EBK6_9MICR</name>
<dbReference type="GeneID" id="93647748"/>
<organism evidence="9 10">
    <name type="scientific">Nematocida displodere</name>
    <dbReference type="NCBI Taxonomy" id="1805483"/>
    <lineage>
        <taxon>Eukaryota</taxon>
        <taxon>Fungi</taxon>
        <taxon>Fungi incertae sedis</taxon>
        <taxon>Microsporidia</taxon>
        <taxon>Nematocida</taxon>
    </lineage>
</organism>
<dbReference type="Pfam" id="PF00899">
    <property type="entry name" value="ThiF"/>
    <property type="match status" value="2"/>
</dbReference>
<dbReference type="InterPro" id="IPR000594">
    <property type="entry name" value="ThiF_NAD_FAD-bd"/>
</dbReference>
<dbReference type="Gene3D" id="2.40.30.180">
    <property type="entry name" value="Ubiquitin-activating enzyme E1, FCCH domain"/>
    <property type="match status" value="1"/>
</dbReference>
<dbReference type="SMART" id="SM00985">
    <property type="entry name" value="UBA_e1_C"/>
    <property type="match status" value="1"/>
</dbReference>
<dbReference type="EMBL" id="LTDL01000041">
    <property type="protein sequence ID" value="OAG29325.1"/>
    <property type="molecule type" value="Genomic_DNA"/>
</dbReference>
<dbReference type="STRING" id="1805483.A0A177EBK6"/>
<gene>
    <name evidence="9" type="ORF">NEDG_01398</name>
</gene>
<dbReference type="VEuPathDB" id="MicrosporidiaDB:NEDG_01398"/>
<keyword evidence="5" id="KW-0833">Ubl conjugation pathway</keyword>
<evidence type="ECO:0000256" key="1">
    <source>
        <dbReference type="ARBA" id="ARBA00004906"/>
    </source>
</evidence>
<dbReference type="InterPro" id="IPR042063">
    <property type="entry name" value="Ubi_acti_E1_SCCH"/>
</dbReference>
<evidence type="ECO:0000313" key="9">
    <source>
        <dbReference type="EMBL" id="OAG29325.1"/>
    </source>
</evidence>
<dbReference type="InterPro" id="IPR045886">
    <property type="entry name" value="ThiF/MoeB/HesA"/>
</dbReference>
<dbReference type="PROSITE" id="PS00865">
    <property type="entry name" value="UBIQUITIN_ACTIVAT_2"/>
    <property type="match status" value="1"/>
</dbReference>
<evidence type="ECO:0000256" key="6">
    <source>
        <dbReference type="ARBA" id="ARBA00022840"/>
    </source>
</evidence>
<keyword evidence="4" id="KW-0547">Nucleotide-binding</keyword>
<evidence type="ECO:0000256" key="4">
    <source>
        <dbReference type="ARBA" id="ARBA00022741"/>
    </source>
</evidence>
<dbReference type="SUPFAM" id="SSF69572">
    <property type="entry name" value="Activating enzymes of the ubiquitin-like proteins"/>
    <property type="match status" value="2"/>
</dbReference>
<dbReference type="InterPro" id="IPR038252">
    <property type="entry name" value="UBA_E1_C_sf"/>
</dbReference>
<evidence type="ECO:0000313" key="10">
    <source>
        <dbReference type="Proteomes" id="UP000185944"/>
    </source>
</evidence>
<dbReference type="Gene3D" id="3.10.290.60">
    <property type="entry name" value="Ubiquitin-activating enzyme E1, UFD domain"/>
    <property type="match status" value="1"/>
</dbReference>
<sequence length="947" mass="104935">MKERKDGVLSPKVDEGLYSRQLYVIGSDAMKKMLRSNVLVVGLKQIGTEVAKNLCLTGIRNVSLFDGSKVALSDLGTAFYCTEADVGDRVDKSIEYKIKSLNHQVNVTILEALPETFAGYTAVVVCDATLKQQIEINQACRKDQVPFIVARSRGLFFQVFCDFGDSFVTTDENGEEVFMGAIRSVSSAGEVTLAEEERHGLENGDEIEIKGFMPRRYQVADAKAFKFSLVGYGGEDLAGSSFEQIKKHHALSFKSLSDSLTSPLITPTVEGAEVVHRCFEIVDQAEEKGASLGAFLEEFRQKLELSESAAFMAEEFFGQPWGTIAPIASVAGGIAAHEALKACSHKFSPLQQFMYYHALEALPPSIYKKKREGFVEKPGRYGPLYKIFGEDTEKIFKMGIFVIGAGAIGCEHLKNLALLGAGKDGALSVTDMDGIERSNLNRQFLFREEDISQMKSVVASREAAVLNPDMAQIIRSYTSKVGKETETLFNDQFYHGMDILMNALDNIDARLYMDTQAIYHGISMIDTGTLGAKGHTQVVIPHTTEHYGSATDPQEKSIPLCTIRNFPHLPVHCVEWALAEFKTLFTERISEIKLSVESAGKEEISDAIKWVIYTRPKTPKEALVEAVKMFYRKFIKGPNTLLTAFPADHRTDEGTPFWTPPKKMPTPAVLSLDNPSHLSYITTAQKLLSKTFDLEEVSFTRPQIEQCIGPAIAEAEAEVEGSVPAGGLDLSKVSVREEEFEKDSETNGHIEFITAAANIRCDNYQIHNLPPLEIKKIAGRIIPAIATTTAVVSGLAVIEAIKYVFWKNEPKKEDVFRNTYVSLALPLLTSSEPMPPQKHTVDLPSGKLTITNWNMIEVEDKPLKEIIEFLKLEWGVDIPTVMQDLTMLYCSFYSSARFKTNLDKTVGEILFPEGIPKGIGSVRLDAVVEDDEGNDLLVPFVKVVLRQ</sequence>
<keyword evidence="10" id="KW-1185">Reference proteome</keyword>
<dbReference type="Proteomes" id="UP000185944">
    <property type="component" value="Unassembled WGS sequence"/>
</dbReference>
<keyword evidence="3" id="KW-0436">Ligase</keyword>
<dbReference type="Pfam" id="PF10585">
    <property type="entry name" value="UBA_E1_SCCH"/>
    <property type="match status" value="2"/>
</dbReference>
<dbReference type="InterPro" id="IPR042449">
    <property type="entry name" value="Ub-E1_IAD_1"/>
</dbReference>
<reference evidence="9 10" key="1">
    <citation type="submission" date="2016-02" db="EMBL/GenBank/DDBJ databases">
        <title>Discovery of a natural microsporidian pathogen with a broad tissue tropism in Caenorhabditis elegans.</title>
        <authorList>
            <person name="Luallen R.J."/>
            <person name="Reinke A.W."/>
            <person name="Tong L."/>
            <person name="Botts M.R."/>
            <person name="Felix M.-A."/>
            <person name="Troemel E.R."/>
        </authorList>
    </citation>
    <scope>NUCLEOTIDE SEQUENCE [LARGE SCALE GENOMIC DNA]</scope>
    <source>
        <strain evidence="9 10">JUm2807</strain>
    </source>
</reference>
<dbReference type="InterPro" id="IPR033127">
    <property type="entry name" value="UBQ-activ_enz_E1_Cys_AS"/>
</dbReference>
<accession>A0A177EBK6</accession>
<evidence type="ECO:0000256" key="3">
    <source>
        <dbReference type="ARBA" id="ARBA00022598"/>
    </source>
</evidence>
<dbReference type="GO" id="GO:0016925">
    <property type="term" value="P:protein sumoylation"/>
    <property type="evidence" value="ECO:0007669"/>
    <property type="project" value="TreeGrafter"/>
</dbReference>
<evidence type="ECO:0000259" key="8">
    <source>
        <dbReference type="SMART" id="SM00985"/>
    </source>
</evidence>
<proteinExistence type="inferred from homology"/>
<evidence type="ECO:0000256" key="2">
    <source>
        <dbReference type="ARBA" id="ARBA00005673"/>
    </source>
</evidence>